<feature type="region of interest" description="Disordered" evidence="1">
    <location>
        <begin position="1"/>
        <end position="124"/>
    </location>
</feature>
<dbReference type="GeneID" id="38145077"/>
<evidence type="ECO:0000313" key="2">
    <source>
        <dbReference type="EMBL" id="RDH29291.1"/>
    </source>
</evidence>
<dbReference type="RefSeq" id="XP_026622313.1">
    <property type="nucleotide sequence ID" value="XM_026776721.1"/>
</dbReference>
<feature type="compositionally biased region" description="Basic and acidic residues" evidence="1">
    <location>
        <begin position="114"/>
        <end position="124"/>
    </location>
</feature>
<keyword evidence="3" id="KW-1185">Reference proteome</keyword>
<dbReference type="EMBL" id="KZ852069">
    <property type="protein sequence ID" value="RDH29291.1"/>
    <property type="molecule type" value="Genomic_DNA"/>
</dbReference>
<dbReference type="AlphaFoldDB" id="A0A3F3PQR5"/>
<evidence type="ECO:0000256" key="1">
    <source>
        <dbReference type="SAM" id="MobiDB-lite"/>
    </source>
</evidence>
<evidence type="ECO:0000313" key="3">
    <source>
        <dbReference type="Proteomes" id="UP000253729"/>
    </source>
</evidence>
<organism evidence="2 3">
    <name type="scientific">Aspergillus welwitschiae</name>
    <dbReference type="NCBI Taxonomy" id="1341132"/>
    <lineage>
        <taxon>Eukaryota</taxon>
        <taxon>Fungi</taxon>
        <taxon>Dikarya</taxon>
        <taxon>Ascomycota</taxon>
        <taxon>Pezizomycotina</taxon>
        <taxon>Eurotiomycetes</taxon>
        <taxon>Eurotiomycetidae</taxon>
        <taxon>Eurotiales</taxon>
        <taxon>Aspergillaceae</taxon>
        <taxon>Aspergillus</taxon>
        <taxon>Aspergillus subgen. Circumdati</taxon>
    </lineage>
</organism>
<reference evidence="2 3" key="1">
    <citation type="submission" date="2018-07" db="EMBL/GenBank/DDBJ databases">
        <title>The genomes of Aspergillus section Nigri reveals drivers in fungal speciation.</title>
        <authorList>
            <consortium name="DOE Joint Genome Institute"/>
            <person name="Vesth T.C."/>
            <person name="Nybo J."/>
            <person name="Theobald S."/>
            <person name="Brandl J."/>
            <person name="Frisvad J.C."/>
            <person name="Nielsen K.F."/>
            <person name="Lyhne E.K."/>
            <person name="Kogle M.E."/>
            <person name="Kuo A."/>
            <person name="Riley R."/>
            <person name="Clum A."/>
            <person name="Nolan M."/>
            <person name="Lipzen A."/>
            <person name="Salamov A."/>
            <person name="Henrissat B."/>
            <person name="Wiebenga A."/>
            <person name="De vries R.P."/>
            <person name="Grigoriev I.V."/>
            <person name="Mortensen U.H."/>
            <person name="Andersen M.R."/>
            <person name="Baker S.E."/>
        </authorList>
    </citation>
    <scope>NUCLEOTIDE SEQUENCE [LARGE SCALE GENOMIC DNA]</scope>
    <source>
        <strain evidence="2 3">CBS 139.54b</strain>
    </source>
</reference>
<accession>A0A3F3PQR5</accession>
<dbReference type="Proteomes" id="UP000253729">
    <property type="component" value="Unassembled WGS sequence"/>
</dbReference>
<sequence>MPPISSDKIKINWFPCPTPAESTDRESFPFGDSSGRLVDRGAATWAGPGVAGTRKPPHHPLELGGKSEGLVPIQKAKHARGATPLGSILHGEEPFPFEEPKTRNPLAVKPRKRQSLDGRTMVDGKSWGREREVVDWIAGGCSTGRSLRSARGFACNKVSSSDSPCHLVVHSSKPPSMAVERRTGRHVHGGR</sequence>
<gene>
    <name evidence="2" type="ORF">BDQ94DRAFT_86657</name>
</gene>
<name>A0A3F3PQR5_9EURO</name>
<feature type="region of interest" description="Disordered" evidence="1">
    <location>
        <begin position="164"/>
        <end position="191"/>
    </location>
</feature>
<protein>
    <submittedName>
        <fullName evidence="2">Uncharacterized protein</fullName>
    </submittedName>
</protein>
<proteinExistence type="predicted"/>
<feature type="compositionally biased region" description="Basic and acidic residues" evidence="1">
    <location>
        <begin position="90"/>
        <end position="102"/>
    </location>
</feature>